<dbReference type="GO" id="GO:0017171">
    <property type="term" value="F:serine hydrolase activity"/>
    <property type="evidence" value="ECO:0007669"/>
    <property type="project" value="TreeGrafter"/>
</dbReference>
<feature type="signal peptide" evidence="5">
    <location>
        <begin position="1"/>
        <end position="25"/>
    </location>
</feature>
<dbReference type="InterPro" id="IPR000734">
    <property type="entry name" value="TAG_lipase"/>
</dbReference>
<dbReference type="PANTHER" id="PTHR11610">
    <property type="entry name" value="LIPASE"/>
    <property type="match status" value="1"/>
</dbReference>
<dbReference type="PANTHER" id="PTHR11610:SF173">
    <property type="entry name" value="LIPASE DOMAIN-CONTAINING PROTEIN-RELATED"/>
    <property type="match status" value="1"/>
</dbReference>
<dbReference type="PRINTS" id="PR00821">
    <property type="entry name" value="TAGLIPASE"/>
</dbReference>
<feature type="chain" id="PRO_5035478939" description="Lipase domain-containing protein" evidence="5">
    <location>
        <begin position="26"/>
        <end position="353"/>
    </location>
</feature>
<gene>
    <name evidence="7" type="ORF">ILUMI_22459</name>
</gene>
<comment type="similarity">
    <text evidence="2 4">Belongs to the AB hydrolase superfamily. Lipase family.</text>
</comment>
<feature type="domain" description="Lipase" evidence="6">
    <location>
        <begin position="57"/>
        <end position="298"/>
    </location>
</feature>
<comment type="caution">
    <text evidence="7">The sequence shown here is derived from an EMBL/GenBank/DDBJ whole genome shotgun (WGS) entry which is preliminary data.</text>
</comment>
<proteinExistence type="inferred from homology"/>
<dbReference type="GO" id="GO:0005615">
    <property type="term" value="C:extracellular space"/>
    <property type="evidence" value="ECO:0007669"/>
    <property type="project" value="TreeGrafter"/>
</dbReference>
<evidence type="ECO:0000313" key="8">
    <source>
        <dbReference type="Proteomes" id="UP000801492"/>
    </source>
</evidence>
<evidence type="ECO:0000256" key="2">
    <source>
        <dbReference type="ARBA" id="ARBA00010701"/>
    </source>
</evidence>
<evidence type="ECO:0000256" key="4">
    <source>
        <dbReference type="RuleBase" id="RU004262"/>
    </source>
</evidence>
<keyword evidence="3" id="KW-0964">Secreted</keyword>
<keyword evidence="8" id="KW-1185">Reference proteome</keyword>
<dbReference type="InterPro" id="IPR029058">
    <property type="entry name" value="AB_hydrolase_fold"/>
</dbReference>
<evidence type="ECO:0000256" key="5">
    <source>
        <dbReference type="SAM" id="SignalP"/>
    </source>
</evidence>
<dbReference type="InterPro" id="IPR013818">
    <property type="entry name" value="Lipase"/>
</dbReference>
<dbReference type="OrthoDB" id="199913at2759"/>
<keyword evidence="5" id="KW-0732">Signal</keyword>
<accession>A0A8K0G2T1</accession>
<dbReference type="SUPFAM" id="SSF53474">
    <property type="entry name" value="alpha/beta-Hydrolases"/>
    <property type="match status" value="1"/>
</dbReference>
<dbReference type="Gene3D" id="3.40.50.1820">
    <property type="entry name" value="alpha/beta hydrolase"/>
    <property type="match status" value="1"/>
</dbReference>
<sequence>MSQITFEYLRCTICFTLILSAPCTADLTVGDLTAGILDEITDILNGVLTITGQCPPPQPTQVDILLYTRSNPDEPTVLNKSNPNQIDPNKPVIALIHGWLSSPNASGIVKMRTAYLQRYDCNLVVVNWSQIAAQLYTTCYCVLPQIADTVADFFCTLVQQLNINLNTVHIVGHSLGAHMAGFVGNYTVNKCGQQIDRISGLDPAGPGYQNLYSDKRLDKSDAVFVDGVHTNEGVFGYEGNCGHVDFHVNCGTIQPGCSSFDINDLANTLESIVGCAHSRSMELMAESVATDQFIAKSCTGCPLTCLTMDIFNAKYIVMGEDCPRNSIKNNFKIPTKSSSPYAAGCTLYPGGCI</sequence>
<evidence type="ECO:0000313" key="7">
    <source>
        <dbReference type="EMBL" id="KAF2883709.1"/>
    </source>
</evidence>
<organism evidence="7 8">
    <name type="scientific">Ignelater luminosus</name>
    <name type="common">Cucubano</name>
    <name type="synonym">Pyrophorus luminosus</name>
    <dbReference type="NCBI Taxonomy" id="2038154"/>
    <lineage>
        <taxon>Eukaryota</taxon>
        <taxon>Metazoa</taxon>
        <taxon>Ecdysozoa</taxon>
        <taxon>Arthropoda</taxon>
        <taxon>Hexapoda</taxon>
        <taxon>Insecta</taxon>
        <taxon>Pterygota</taxon>
        <taxon>Neoptera</taxon>
        <taxon>Endopterygota</taxon>
        <taxon>Coleoptera</taxon>
        <taxon>Polyphaga</taxon>
        <taxon>Elateriformia</taxon>
        <taxon>Elateroidea</taxon>
        <taxon>Elateridae</taxon>
        <taxon>Agrypninae</taxon>
        <taxon>Pyrophorini</taxon>
        <taxon>Ignelater</taxon>
    </lineage>
</organism>
<reference evidence="7" key="1">
    <citation type="submission" date="2019-08" db="EMBL/GenBank/DDBJ databases">
        <title>The genome of the North American firefly Photinus pyralis.</title>
        <authorList>
            <consortium name="Photinus pyralis genome working group"/>
            <person name="Fallon T.R."/>
            <person name="Sander Lower S.E."/>
            <person name="Weng J.-K."/>
        </authorList>
    </citation>
    <scope>NUCLEOTIDE SEQUENCE</scope>
    <source>
        <strain evidence="7">TRF0915ILg1</strain>
        <tissue evidence="7">Whole body</tissue>
    </source>
</reference>
<dbReference type="Proteomes" id="UP000801492">
    <property type="component" value="Unassembled WGS sequence"/>
</dbReference>
<protein>
    <recommendedName>
        <fullName evidence="6">Lipase domain-containing protein</fullName>
    </recommendedName>
</protein>
<dbReference type="GO" id="GO:0016042">
    <property type="term" value="P:lipid catabolic process"/>
    <property type="evidence" value="ECO:0007669"/>
    <property type="project" value="TreeGrafter"/>
</dbReference>
<dbReference type="EMBL" id="VTPC01090308">
    <property type="protein sequence ID" value="KAF2883709.1"/>
    <property type="molecule type" value="Genomic_DNA"/>
</dbReference>
<comment type="subcellular location">
    <subcellularLocation>
        <location evidence="1">Secreted</location>
    </subcellularLocation>
</comment>
<evidence type="ECO:0000256" key="3">
    <source>
        <dbReference type="ARBA" id="ARBA00022525"/>
    </source>
</evidence>
<name>A0A8K0G2T1_IGNLU</name>
<evidence type="ECO:0000256" key="1">
    <source>
        <dbReference type="ARBA" id="ARBA00004613"/>
    </source>
</evidence>
<dbReference type="GO" id="GO:0016298">
    <property type="term" value="F:lipase activity"/>
    <property type="evidence" value="ECO:0007669"/>
    <property type="project" value="InterPro"/>
</dbReference>
<dbReference type="Pfam" id="PF00151">
    <property type="entry name" value="Lipase"/>
    <property type="match status" value="1"/>
</dbReference>
<evidence type="ECO:0000259" key="6">
    <source>
        <dbReference type="Pfam" id="PF00151"/>
    </source>
</evidence>
<dbReference type="AlphaFoldDB" id="A0A8K0G2T1"/>